<dbReference type="Gene3D" id="3.30.1360.70">
    <property type="entry name" value="Arginyl tRNA synthetase N-terminal domain"/>
    <property type="match status" value="1"/>
</dbReference>
<keyword evidence="4 11" id="KW-0963">Cytoplasm</keyword>
<evidence type="ECO:0000256" key="7">
    <source>
        <dbReference type="ARBA" id="ARBA00022840"/>
    </source>
</evidence>
<feature type="domain" description="DALR anticodon binding" evidence="13">
    <location>
        <begin position="460"/>
        <end position="577"/>
    </location>
</feature>
<dbReference type="InterPro" id="IPR005148">
    <property type="entry name" value="Arg-tRNA-synth_N"/>
</dbReference>
<dbReference type="InterPro" id="IPR014729">
    <property type="entry name" value="Rossmann-like_a/b/a_fold"/>
</dbReference>
<dbReference type="GO" id="GO:0005737">
    <property type="term" value="C:cytoplasm"/>
    <property type="evidence" value="ECO:0007669"/>
    <property type="project" value="UniProtKB-SubCell"/>
</dbReference>
<dbReference type="NCBIfam" id="TIGR00456">
    <property type="entry name" value="argS"/>
    <property type="match status" value="1"/>
</dbReference>
<dbReference type="SUPFAM" id="SSF52374">
    <property type="entry name" value="Nucleotidylyl transferase"/>
    <property type="match status" value="1"/>
</dbReference>
<evidence type="ECO:0000256" key="10">
    <source>
        <dbReference type="ARBA" id="ARBA00049339"/>
    </source>
</evidence>
<dbReference type="SUPFAM" id="SSF55190">
    <property type="entry name" value="Arginyl-tRNA synthetase (ArgRS), N-terminal 'additional' domain"/>
    <property type="match status" value="1"/>
</dbReference>
<comment type="subunit">
    <text evidence="3 11">Monomer.</text>
</comment>
<dbReference type="Pfam" id="PF03485">
    <property type="entry name" value="Arg_tRNA_synt_N"/>
    <property type="match status" value="1"/>
</dbReference>
<evidence type="ECO:0000256" key="2">
    <source>
        <dbReference type="ARBA" id="ARBA00005594"/>
    </source>
</evidence>
<dbReference type="FunFam" id="3.30.1360.70:FF:000001">
    <property type="entry name" value="Arginine--tRNA ligase"/>
    <property type="match status" value="1"/>
</dbReference>
<dbReference type="Gene3D" id="3.40.50.620">
    <property type="entry name" value="HUPs"/>
    <property type="match status" value="1"/>
</dbReference>
<evidence type="ECO:0000256" key="4">
    <source>
        <dbReference type="ARBA" id="ARBA00022490"/>
    </source>
</evidence>
<dbReference type="Gene3D" id="1.10.730.10">
    <property type="entry name" value="Isoleucyl-tRNA Synthetase, Domain 1"/>
    <property type="match status" value="1"/>
</dbReference>
<sequence length="577" mass="64187">MNIQALLSEKVSQALIAAGANADCEPQVRQSAKVQFGDYQANGVMAIAKKLGMAPRQLAEQVLTHLDLNGIASKVEIAGPGFINIFLDPAFLAQHVEQALQSERLGVAQPQPQTIVVDYSAPNVAKEMHVGHLRSTIIGDAAVRTLEFLGHNVIRANHVGDWGTQFGMLIAWLELQQQENAGEMALADLEGFYRDAKKHYDEDEAFAERARSYVVKLQGGDEYFLQMWRKLVDITMSQNQITYDRLNVTLTRNDVMGESLYNPMLPGIVADLKAKGLAVESEGATVVFLDEFKNKEGEPMGVIIQKKDGGFLYTTTDIACAKYRYETLHADRVLYYIDSRQHQHLMQAWTIVRKAGYVPASVPLEHHMFGMMLGKDGKPFKTRAGGTVKLADLLDEALERARRLVAEKNPDMPADELEKLANAVGIGAVKYADLSKNRTTDYVFDWDNMLAFEGNTAPYMQYAYTRVLSVFRKAGIEESALNAAKVVINEDREAQLAARLLQFEETLNVVAREGTPHVMCAYLYDLAGLFSGFYEHCPILSAENDEVRNSRLKLALLTAKTLKQGLETLGIETVEKM</sequence>
<evidence type="ECO:0000256" key="8">
    <source>
        <dbReference type="ARBA" id="ARBA00022917"/>
    </source>
</evidence>
<gene>
    <name evidence="11 15" type="primary">argS</name>
    <name evidence="15" type="ORF">EMLFYP7_04046</name>
</gene>
<dbReference type="SUPFAM" id="SSF47323">
    <property type="entry name" value="Anticodon-binding domain of a subclass of class I aminoacyl-tRNA synthetases"/>
    <property type="match status" value="1"/>
</dbReference>
<dbReference type="GO" id="GO:0006420">
    <property type="term" value="P:arginyl-tRNA aminoacylation"/>
    <property type="evidence" value="ECO:0007669"/>
    <property type="project" value="UniProtKB-UniRule"/>
</dbReference>
<dbReference type="GO" id="GO:0005524">
    <property type="term" value="F:ATP binding"/>
    <property type="evidence" value="ECO:0007669"/>
    <property type="project" value="UniProtKB-UniRule"/>
</dbReference>
<dbReference type="OrthoDB" id="9803211at2"/>
<evidence type="ECO:0000259" key="13">
    <source>
        <dbReference type="SMART" id="SM00836"/>
    </source>
</evidence>
<dbReference type="AlphaFoldDB" id="A0A6N3HJ43"/>
<evidence type="ECO:0000256" key="3">
    <source>
        <dbReference type="ARBA" id="ARBA00011245"/>
    </source>
</evidence>
<dbReference type="InterPro" id="IPR001278">
    <property type="entry name" value="Arg-tRNA-ligase"/>
</dbReference>
<accession>A0A6N3HJ43</accession>
<evidence type="ECO:0000256" key="11">
    <source>
        <dbReference type="HAMAP-Rule" id="MF_00123"/>
    </source>
</evidence>
<comment type="catalytic activity">
    <reaction evidence="10 11">
        <text>tRNA(Arg) + L-arginine + ATP = L-arginyl-tRNA(Arg) + AMP + diphosphate</text>
        <dbReference type="Rhea" id="RHEA:20301"/>
        <dbReference type="Rhea" id="RHEA-COMP:9658"/>
        <dbReference type="Rhea" id="RHEA-COMP:9673"/>
        <dbReference type="ChEBI" id="CHEBI:30616"/>
        <dbReference type="ChEBI" id="CHEBI:32682"/>
        <dbReference type="ChEBI" id="CHEBI:33019"/>
        <dbReference type="ChEBI" id="CHEBI:78442"/>
        <dbReference type="ChEBI" id="CHEBI:78513"/>
        <dbReference type="ChEBI" id="CHEBI:456215"/>
        <dbReference type="EC" id="6.1.1.19"/>
    </reaction>
</comment>
<proteinExistence type="inferred from homology"/>
<dbReference type="CDD" id="cd07956">
    <property type="entry name" value="Anticodon_Ia_Arg"/>
    <property type="match status" value="1"/>
</dbReference>
<dbReference type="PANTHER" id="PTHR11956">
    <property type="entry name" value="ARGINYL-TRNA SYNTHETASE"/>
    <property type="match status" value="1"/>
</dbReference>
<dbReference type="SMART" id="SM01016">
    <property type="entry name" value="Arg_tRNA_synt_N"/>
    <property type="match status" value="1"/>
</dbReference>
<dbReference type="HAMAP" id="MF_00123">
    <property type="entry name" value="Arg_tRNA_synth"/>
    <property type="match status" value="1"/>
</dbReference>
<dbReference type="PRINTS" id="PR01038">
    <property type="entry name" value="TRNASYNTHARG"/>
</dbReference>
<dbReference type="EC" id="6.1.1.19" evidence="11"/>
<dbReference type="EMBL" id="CACRTZ010000037">
    <property type="protein sequence ID" value="VYU76816.1"/>
    <property type="molecule type" value="Genomic_DNA"/>
</dbReference>
<keyword evidence="9 11" id="KW-0030">Aminoacyl-tRNA synthetase</keyword>
<keyword evidence="7 11" id="KW-0067">ATP-binding</keyword>
<name>A0A6N3HJ43_9ENTR</name>
<dbReference type="Pfam" id="PF05746">
    <property type="entry name" value="DALR_1"/>
    <property type="match status" value="1"/>
</dbReference>
<dbReference type="PROSITE" id="PS00178">
    <property type="entry name" value="AA_TRNA_LIGASE_I"/>
    <property type="match status" value="1"/>
</dbReference>
<keyword evidence="8 11" id="KW-0648">Protein biosynthesis</keyword>
<dbReference type="CDD" id="cd00671">
    <property type="entry name" value="ArgRS_core"/>
    <property type="match status" value="1"/>
</dbReference>
<dbReference type="InterPro" id="IPR008909">
    <property type="entry name" value="DALR_anticod-bd"/>
</dbReference>
<dbReference type="Pfam" id="PF00750">
    <property type="entry name" value="tRNA-synt_1d"/>
    <property type="match status" value="1"/>
</dbReference>
<evidence type="ECO:0000256" key="5">
    <source>
        <dbReference type="ARBA" id="ARBA00022598"/>
    </source>
</evidence>
<protein>
    <recommendedName>
        <fullName evidence="11">Arginine--tRNA ligase</fullName>
        <ecNumber evidence="11">6.1.1.19</ecNumber>
    </recommendedName>
    <alternativeName>
        <fullName evidence="11">Arginyl-tRNA synthetase</fullName>
        <shortName evidence="11">ArgRS</shortName>
    </alternativeName>
</protein>
<comment type="similarity">
    <text evidence="2 11 12">Belongs to the class-I aminoacyl-tRNA synthetase family.</text>
</comment>
<dbReference type="FunFam" id="1.10.730.10:FF:000001">
    <property type="entry name" value="Arginine--tRNA ligase"/>
    <property type="match status" value="1"/>
</dbReference>
<evidence type="ECO:0000256" key="1">
    <source>
        <dbReference type="ARBA" id="ARBA00004496"/>
    </source>
</evidence>
<feature type="domain" description="Arginyl tRNA synthetase N-terminal" evidence="14">
    <location>
        <begin position="5"/>
        <end position="87"/>
    </location>
</feature>
<evidence type="ECO:0000256" key="9">
    <source>
        <dbReference type="ARBA" id="ARBA00023146"/>
    </source>
</evidence>
<organism evidence="15">
    <name type="scientific">Phytobacter massiliensis</name>
    <dbReference type="NCBI Taxonomy" id="1485952"/>
    <lineage>
        <taxon>Bacteria</taxon>
        <taxon>Pseudomonadati</taxon>
        <taxon>Pseudomonadota</taxon>
        <taxon>Gammaproteobacteria</taxon>
        <taxon>Enterobacterales</taxon>
        <taxon>Enterobacteriaceae</taxon>
        <taxon>Phytobacter</taxon>
    </lineage>
</organism>
<dbReference type="PANTHER" id="PTHR11956:SF5">
    <property type="entry name" value="ARGININE--TRNA LIGASE, CYTOPLASMIC"/>
    <property type="match status" value="1"/>
</dbReference>
<evidence type="ECO:0000313" key="15">
    <source>
        <dbReference type="EMBL" id="VYU76816.1"/>
    </source>
</evidence>
<dbReference type="InterPro" id="IPR035684">
    <property type="entry name" value="ArgRS_core"/>
</dbReference>
<dbReference type="GO" id="GO:0004814">
    <property type="term" value="F:arginine-tRNA ligase activity"/>
    <property type="evidence" value="ECO:0007669"/>
    <property type="project" value="UniProtKB-UniRule"/>
</dbReference>
<dbReference type="InterPro" id="IPR036695">
    <property type="entry name" value="Arg-tRNA-synth_N_sf"/>
</dbReference>
<dbReference type="RefSeq" id="WP_044173650.1">
    <property type="nucleotide sequence ID" value="NZ_CABKSF010000001.1"/>
</dbReference>
<keyword evidence="6 11" id="KW-0547">Nucleotide-binding</keyword>
<dbReference type="InterPro" id="IPR009080">
    <property type="entry name" value="tRNAsynth_Ia_anticodon-bd"/>
</dbReference>
<keyword evidence="5 11" id="KW-0436">Ligase</keyword>
<evidence type="ECO:0000256" key="6">
    <source>
        <dbReference type="ARBA" id="ARBA00022741"/>
    </source>
</evidence>
<reference evidence="15" key="1">
    <citation type="submission" date="2019-11" db="EMBL/GenBank/DDBJ databases">
        <authorList>
            <person name="Feng L."/>
        </authorList>
    </citation>
    <scope>NUCLEOTIDE SEQUENCE</scope>
    <source>
        <strain evidence="15">EMassiliensisLFYP7</strain>
    </source>
</reference>
<dbReference type="InterPro" id="IPR001412">
    <property type="entry name" value="aa-tRNA-synth_I_CS"/>
</dbReference>
<comment type="subcellular location">
    <subcellularLocation>
        <location evidence="1 11">Cytoplasm</location>
    </subcellularLocation>
</comment>
<dbReference type="FunFam" id="3.40.50.620:FF:000030">
    <property type="entry name" value="Arginine--tRNA ligase"/>
    <property type="match status" value="1"/>
</dbReference>
<feature type="short sequence motif" description="'HIGH' region" evidence="11">
    <location>
        <begin position="122"/>
        <end position="132"/>
    </location>
</feature>
<evidence type="ECO:0000256" key="12">
    <source>
        <dbReference type="RuleBase" id="RU363038"/>
    </source>
</evidence>
<dbReference type="SMART" id="SM00836">
    <property type="entry name" value="DALR_1"/>
    <property type="match status" value="1"/>
</dbReference>
<evidence type="ECO:0000259" key="14">
    <source>
        <dbReference type="SMART" id="SM01016"/>
    </source>
</evidence>